<reference evidence="2 3" key="1">
    <citation type="submission" date="2016-03" db="EMBL/GenBank/DDBJ databases">
        <authorList>
            <person name="Ploux O."/>
        </authorList>
    </citation>
    <scope>NUCLEOTIDE SEQUENCE [LARGE SCALE GENOMIC DNA]</scope>
    <source>
        <strain evidence="2 3">UAMH 11012</strain>
    </source>
</reference>
<name>A0A1L7X7S1_9HELO</name>
<feature type="region of interest" description="Disordered" evidence="1">
    <location>
        <begin position="80"/>
        <end position="107"/>
    </location>
</feature>
<dbReference type="AlphaFoldDB" id="A0A1L7X7S1"/>
<evidence type="ECO:0000313" key="2">
    <source>
        <dbReference type="EMBL" id="CZR61047.1"/>
    </source>
</evidence>
<evidence type="ECO:0008006" key="4">
    <source>
        <dbReference type="Google" id="ProtNLM"/>
    </source>
</evidence>
<dbReference type="PANTHER" id="PTHR37540:SF5">
    <property type="entry name" value="TRANSCRIPTION FACTOR DOMAIN-CONTAINING PROTEIN"/>
    <property type="match status" value="1"/>
</dbReference>
<dbReference type="PANTHER" id="PTHR37540">
    <property type="entry name" value="TRANSCRIPTION FACTOR (ACR-2), PUTATIVE-RELATED-RELATED"/>
    <property type="match status" value="1"/>
</dbReference>
<dbReference type="Proteomes" id="UP000184330">
    <property type="component" value="Unassembled WGS sequence"/>
</dbReference>
<feature type="region of interest" description="Disordered" evidence="1">
    <location>
        <begin position="1"/>
        <end position="59"/>
    </location>
</feature>
<accession>A0A1L7X7S1</accession>
<sequence length="608" mass="68885">MTSRQSQKSGLQSEGDTEDQLVSSLNSQKASPRESKEPLPSSASSPPPPLQFITLTERPASHKNDYSYTVRSHAMQAFLHEKKNAKGDNVKQKRGPSKDLDQQTPKQLSGKFKLASWTRKPRTKKVKAPVARGDTVEVILVKDEDVQNEIQPSTPVQTYGMKHFSRSHLNGLPISMTNTQTWELLYHCISPFSVYPLHLTCCADNTAFISNAFAIGYDNAWKPFSITDQALLHATLCLAAQHQDLLRGTDDSSESLFHKGEAMRLMNRRLLEKWHSISDADVTSVALFVILESINGTFEAANAHRVGLLKMTRLRGGIWSFETNGVVLRVLAWSDIVFSTRFGFPTKFPCLSEGISSFFQPSLVLEDHYTLVFHDSATTSFLQTLRYMSSTIDLPDLSFETKKNISDSLYRTEYEILASPYMSQFQSLENFQTNEILDSPPPMELDMHNQTTHEMLTAAFQITALLYLHLMIRELPNPSLLHRRLLSHLISIVNEISIQLSLSSLLPPIPPIDLDQALHSSQSIDTPRFSQEELDILLWIVFIGVAASSERESRITFVMAMRGAEPDVLWSEMEDVGVRLRRVAWRESRCERVLESIWSEMKDSDNWY</sequence>
<evidence type="ECO:0000256" key="1">
    <source>
        <dbReference type="SAM" id="MobiDB-lite"/>
    </source>
</evidence>
<keyword evidence="3" id="KW-1185">Reference proteome</keyword>
<organism evidence="2 3">
    <name type="scientific">Phialocephala subalpina</name>
    <dbReference type="NCBI Taxonomy" id="576137"/>
    <lineage>
        <taxon>Eukaryota</taxon>
        <taxon>Fungi</taxon>
        <taxon>Dikarya</taxon>
        <taxon>Ascomycota</taxon>
        <taxon>Pezizomycotina</taxon>
        <taxon>Leotiomycetes</taxon>
        <taxon>Helotiales</taxon>
        <taxon>Mollisiaceae</taxon>
        <taxon>Phialocephala</taxon>
        <taxon>Phialocephala fortinii species complex</taxon>
    </lineage>
</organism>
<dbReference type="InterPro" id="IPR021858">
    <property type="entry name" value="Fun_TF"/>
</dbReference>
<dbReference type="STRING" id="576137.A0A1L7X7S1"/>
<evidence type="ECO:0000313" key="3">
    <source>
        <dbReference type="Proteomes" id="UP000184330"/>
    </source>
</evidence>
<feature type="compositionally biased region" description="Basic and acidic residues" evidence="1">
    <location>
        <begin position="80"/>
        <end position="101"/>
    </location>
</feature>
<dbReference type="Pfam" id="PF11951">
    <property type="entry name" value="Fungal_trans_2"/>
    <property type="match status" value="1"/>
</dbReference>
<proteinExistence type="predicted"/>
<dbReference type="EMBL" id="FJOG01000017">
    <property type="protein sequence ID" value="CZR61047.1"/>
    <property type="molecule type" value="Genomic_DNA"/>
</dbReference>
<gene>
    <name evidence="2" type="ORF">PAC_10943</name>
</gene>
<protein>
    <recommendedName>
        <fullName evidence="4">Transcription factor domain-containing protein</fullName>
    </recommendedName>
</protein>
<feature type="compositionally biased region" description="Polar residues" evidence="1">
    <location>
        <begin position="1"/>
        <end position="30"/>
    </location>
</feature>
<dbReference type="OrthoDB" id="4158087at2759"/>